<evidence type="ECO:0000256" key="1">
    <source>
        <dbReference type="ARBA" id="ARBA00023012"/>
    </source>
</evidence>
<proteinExistence type="predicted"/>
<keyword evidence="6" id="KW-1185">Reference proteome</keyword>
<dbReference type="GO" id="GO:0004672">
    <property type="term" value="F:protein kinase activity"/>
    <property type="evidence" value="ECO:0007669"/>
    <property type="project" value="UniProtKB-ARBA"/>
</dbReference>
<evidence type="ECO:0000259" key="4">
    <source>
        <dbReference type="PROSITE" id="PS50894"/>
    </source>
</evidence>
<dbReference type="AlphaFoldDB" id="A0A918XK79"/>
<dbReference type="RefSeq" id="WP_189477739.1">
    <property type="nucleotide sequence ID" value="NZ_BMYM01000002.1"/>
</dbReference>
<reference evidence="5" key="2">
    <citation type="submission" date="2020-09" db="EMBL/GenBank/DDBJ databases">
        <authorList>
            <person name="Sun Q."/>
            <person name="Kim S."/>
        </authorList>
    </citation>
    <scope>NUCLEOTIDE SEQUENCE</scope>
    <source>
        <strain evidence="5">KCTC 23430</strain>
    </source>
</reference>
<gene>
    <name evidence="5" type="ORF">GCM10007053_20820</name>
</gene>
<feature type="region of interest" description="Disordered" evidence="3">
    <location>
        <begin position="774"/>
        <end position="808"/>
    </location>
</feature>
<dbReference type="SMART" id="SM00073">
    <property type="entry name" value="HPT"/>
    <property type="match status" value="1"/>
</dbReference>
<organism evidence="5 6">
    <name type="scientific">Parahalioglobus pacificus</name>
    <dbReference type="NCBI Taxonomy" id="930806"/>
    <lineage>
        <taxon>Bacteria</taxon>
        <taxon>Pseudomonadati</taxon>
        <taxon>Pseudomonadota</taxon>
        <taxon>Gammaproteobacteria</taxon>
        <taxon>Cellvibrionales</taxon>
        <taxon>Halieaceae</taxon>
        <taxon>Parahalioglobus</taxon>
    </lineage>
</organism>
<feature type="domain" description="HPt" evidence="4">
    <location>
        <begin position="644"/>
        <end position="748"/>
    </location>
</feature>
<dbReference type="Proteomes" id="UP000644693">
    <property type="component" value="Unassembled WGS sequence"/>
</dbReference>
<accession>A0A918XK79</accession>
<dbReference type="InterPro" id="IPR036641">
    <property type="entry name" value="HPT_dom_sf"/>
</dbReference>
<evidence type="ECO:0000256" key="2">
    <source>
        <dbReference type="PROSITE-ProRule" id="PRU00110"/>
    </source>
</evidence>
<dbReference type="InterPro" id="IPR051315">
    <property type="entry name" value="Bact_Chemotaxis_CheA"/>
</dbReference>
<dbReference type="InterPro" id="IPR058661">
    <property type="entry name" value="FimL_2nd"/>
</dbReference>
<evidence type="ECO:0000256" key="3">
    <source>
        <dbReference type="SAM" id="MobiDB-lite"/>
    </source>
</evidence>
<dbReference type="SUPFAM" id="SSF47226">
    <property type="entry name" value="Histidine-containing phosphotransfer domain, HPT domain"/>
    <property type="match status" value="2"/>
</dbReference>
<keyword evidence="1" id="KW-0902">Two-component regulatory system</keyword>
<dbReference type="Pfam" id="PF26379">
    <property type="entry name" value="FimL_2nd"/>
    <property type="match status" value="1"/>
</dbReference>
<evidence type="ECO:0000313" key="6">
    <source>
        <dbReference type="Proteomes" id="UP000644693"/>
    </source>
</evidence>
<feature type="modified residue" description="Phosphohistidine" evidence="2">
    <location>
        <position position="691"/>
    </location>
</feature>
<dbReference type="PANTHER" id="PTHR43395:SF10">
    <property type="entry name" value="CHEMOTAXIS PROTEIN CHEA"/>
    <property type="match status" value="1"/>
</dbReference>
<reference evidence="5" key="1">
    <citation type="journal article" date="2014" name="Int. J. Syst. Evol. Microbiol.">
        <title>Complete genome sequence of Corynebacterium casei LMG S-19264T (=DSM 44701T), isolated from a smear-ripened cheese.</title>
        <authorList>
            <consortium name="US DOE Joint Genome Institute (JGI-PGF)"/>
            <person name="Walter F."/>
            <person name="Albersmeier A."/>
            <person name="Kalinowski J."/>
            <person name="Ruckert C."/>
        </authorList>
    </citation>
    <scope>NUCLEOTIDE SEQUENCE</scope>
    <source>
        <strain evidence="5">KCTC 23430</strain>
    </source>
</reference>
<feature type="compositionally biased region" description="Low complexity" evidence="3">
    <location>
        <begin position="791"/>
        <end position="802"/>
    </location>
</feature>
<feature type="compositionally biased region" description="Acidic residues" evidence="3">
    <location>
        <begin position="776"/>
        <end position="789"/>
    </location>
</feature>
<dbReference type="Pfam" id="PF01627">
    <property type="entry name" value="Hpt"/>
    <property type="match status" value="1"/>
</dbReference>
<dbReference type="GO" id="GO:0000160">
    <property type="term" value="P:phosphorelay signal transduction system"/>
    <property type="evidence" value="ECO:0007669"/>
    <property type="project" value="UniProtKB-KW"/>
</dbReference>
<dbReference type="PANTHER" id="PTHR43395">
    <property type="entry name" value="SENSOR HISTIDINE KINASE CHEA"/>
    <property type="match status" value="1"/>
</dbReference>
<name>A0A918XK79_9GAMM</name>
<dbReference type="PROSITE" id="PS50894">
    <property type="entry name" value="HPT"/>
    <property type="match status" value="1"/>
</dbReference>
<comment type="caution">
    <text evidence="5">The sequence shown here is derived from an EMBL/GenBank/DDBJ whole genome shotgun (WGS) entry which is preliminary data.</text>
</comment>
<sequence>MAKKTDIVSLKWVVGLMNKQAENAEQALVEYSRDTSQKQPLLQCMWAIHQITSTLRALGIRKAEMLTIEMERSLNYLYKDKVQGERSKLTMGGLMQALKVLPAYLAHVQSARRDTGRGLEQYVNDLRRWLGERPKPQALFFHMDIPEGAGITEGGTTAPDEEIKSRANVMLALYLEMAKSALRKQNTRESMKTVARIARKMQTLFAGTVAERFWFTMIGVCEGMAGGLIAPDECIAQLFKSGAFQIKFAREHGAELDDAVDYEDCQLQMLYYMAAVKSQPVHIANIRKVFEIDASTLEEAQSGLVHMDALITALSGALDNLNQVVDYITSNDLAIAAGQDDSDSNVALDGIERAQHRLYAAGQDAHADSLVEVSGQLQRLFEGEYRDEPDRLETAVTAIVRSIVDVKLDVEYKLEHGVTSSFSSRDFELRESVVNATFAQMSLVESYLHAILRRKALTKALTNRPTDQEGVLQLTMALHRYLNKSDRGNEALREAVAAADRGSENTDELLELAQSFLDELDDTPERKGIRLSLQLLSEIAGALSFAGMEREGNIIERCSSWLEAASKAGSVREDDAFRCFADAFAQIELHLQRSIIDPLDDTSHLVTLAEQRVAELDQWTSTLSPGSAAASPVAATAAPSYVQDTDIPAEFREVFIEESEEIVTELQRLISVWREEPAVNDNLREMRRHFHTFKGNGRAVGANVLGELGWSAQDLLDRVLEGELEPDARLESLLSDVIAALPDLVQSYKDPGEFDDSLTRELTNRCFRAAESIEGLAEDLPDSDEDMDSEAGSTTASGSAASQPFGHH</sequence>
<dbReference type="Gene3D" id="1.20.120.160">
    <property type="entry name" value="HPT domain"/>
    <property type="match status" value="2"/>
</dbReference>
<dbReference type="EMBL" id="BMYM01000002">
    <property type="protein sequence ID" value="GHD34721.1"/>
    <property type="molecule type" value="Genomic_DNA"/>
</dbReference>
<protein>
    <recommendedName>
        <fullName evidence="4">HPt domain-containing protein</fullName>
    </recommendedName>
</protein>
<evidence type="ECO:0000313" key="5">
    <source>
        <dbReference type="EMBL" id="GHD34721.1"/>
    </source>
</evidence>
<dbReference type="InterPro" id="IPR008207">
    <property type="entry name" value="Sig_transdc_His_kin_Hpt_dom"/>
</dbReference>
<keyword evidence="2" id="KW-0597">Phosphoprotein</keyword>